<dbReference type="EMBL" id="RWJN01000311">
    <property type="protein sequence ID" value="TCD63257.1"/>
    <property type="molecule type" value="Genomic_DNA"/>
</dbReference>
<dbReference type="AlphaFoldDB" id="A0A4V2MVN3"/>
<evidence type="ECO:0000313" key="2">
    <source>
        <dbReference type="EMBL" id="TCD63257.1"/>
    </source>
</evidence>
<evidence type="ECO:0000256" key="1">
    <source>
        <dbReference type="SAM" id="MobiDB-lite"/>
    </source>
</evidence>
<name>A0A4V2MVN3_9APHY</name>
<feature type="region of interest" description="Disordered" evidence="1">
    <location>
        <begin position="299"/>
        <end position="319"/>
    </location>
</feature>
<reference evidence="2 3" key="1">
    <citation type="submission" date="2018-11" db="EMBL/GenBank/DDBJ databases">
        <title>Genome assembly of Steccherinum ochraceum LE-BIN_3174, the white-rot fungus of the Steccherinaceae family (The Residual Polyporoid clade, Polyporales, Basidiomycota).</title>
        <authorList>
            <person name="Fedorova T.V."/>
            <person name="Glazunova O.A."/>
            <person name="Landesman E.O."/>
            <person name="Moiseenko K.V."/>
            <person name="Psurtseva N.V."/>
            <person name="Savinova O.S."/>
            <person name="Shakhova N.V."/>
            <person name="Tyazhelova T.V."/>
            <person name="Vasina D.V."/>
        </authorList>
    </citation>
    <scope>NUCLEOTIDE SEQUENCE [LARGE SCALE GENOMIC DNA]</scope>
    <source>
        <strain evidence="2 3">LE-BIN_3174</strain>
    </source>
</reference>
<sequence>MDERCEYLIPDPNNLRFRVWVLAALLRLLQRSKNPRWDNSPANQDASSAPRTLSNHSNLARQVKVLTHVATLLSRGSAEVAGGEDQVVAVTATELDKGNSLTVVTDSEIVITRNLTAAVGVSSKDETFDVTPSMVPVASTNSELSFVDYTKESLRLTLLAAQTYPSPIFSANLIAALRFIAIQNCRRMVAKGNQLLKRYFKPRPKVDLIGLYYNAPETQESRFCNKTSKFSDVTQIRKLKPLEGRCSRDRDGVRDIWVHRPLDPVLVMLATCTPVEVGFRKQRYASLILLYARRSSSSNQLQDSGRFPGPSGLKPCTIS</sequence>
<dbReference type="Proteomes" id="UP000292702">
    <property type="component" value="Unassembled WGS sequence"/>
</dbReference>
<organism evidence="2 3">
    <name type="scientific">Steccherinum ochraceum</name>
    <dbReference type="NCBI Taxonomy" id="92696"/>
    <lineage>
        <taxon>Eukaryota</taxon>
        <taxon>Fungi</taxon>
        <taxon>Dikarya</taxon>
        <taxon>Basidiomycota</taxon>
        <taxon>Agaricomycotina</taxon>
        <taxon>Agaricomycetes</taxon>
        <taxon>Polyporales</taxon>
        <taxon>Steccherinaceae</taxon>
        <taxon>Steccherinum</taxon>
    </lineage>
</organism>
<keyword evidence="3" id="KW-1185">Reference proteome</keyword>
<evidence type="ECO:0000313" key="3">
    <source>
        <dbReference type="Proteomes" id="UP000292702"/>
    </source>
</evidence>
<proteinExistence type="predicted"/>
<accession>A0A4V2MVN3</accession>
<protein>
    <submittedName>
        <fullName evidence="2">Uncharacterized protein</fullName>
    </submittedName>
</protein>
<comment type="caution">
    <text evidence="2">The sequence shown here is derived from an EMBL/GenBank/DDBJ whole genome shotgun (WGS) entry which is preliminary data.</text>
</comment>
<gene>
    <name evidence="2" type="ORF">EIP91_005778</name>
</gene>